<dbReference type="RefSeq" id="XP_033569725.1">
    <property type="nucleotide sequence ID" value="XM_033726990.1"/>
</dbReference>
<dbReference type="Proteomes" id="UP000504636">
    <property type="component" value="Unplaced"/>
</dbReference>
<dbReference type="OrthoDB" id="3477286at2759"/>
<dbReference type="PANTHER" id="PTHR24148:SF73">
    <property type="entry name" value="HET DOMAIN PROTEIN (AFU_ORTHOLOGUE AFUA_8G01020)"/>
    <property type="match status" value="1"/>
</dbReference>
<dbReference type="EMBL" id="MU003721">
    <property type="protein sequence ID" value="KAF2802761.1"/>
    <property type="molecule type" value="Genomic_DNA"/>
</dbReference>
<evidence type="ECO:0000313" key="4">
    <source>
        <dbReference type="RefSeq" id="XP_033569725.1"/>
    </source>
</evidence>
<accession>A0A6A6Y1R6</accession>
<evidence type="ECO:0000313" key="2">
    <source>
        <dbReference type="EMBL" id="KAF2802761.1"/>
    </source>
</evidence>
<reference evidence="4" key="2">
    <citation type="submission" date="2020-04" db="EMBL/GenBank/DDBJ databases">
        <authorList>
            <consortium name="NCBI Genome Project"/>
        </authorList>
    </citation>
    <scope>NUCLEOTIDE SEQUENCE</scope>
    <source>
        <strain evidence="4">CBS 304.34</strain>
    </source>
</reference>
<feature type="domain" description="Heterokaryon incompatibility" evidence="1">
    <location>
        <begin position="68"/>
        <end position="129"/>
    </location>
</feature>
<dbReference type="InterPro" id="IPR052895">
    <property type="entry name" value="HetReg/Transcr_Mod"/>
</dbReference>
<evidence type="ECO:0000259" key="1">
    <source>
        <dbReference type="Pfam" id="PF06985"/>
    </source>
</evidence>
<dbReference type="InterPro" id="IPR010730">
    <property type="entry name" value="HET"/>
</dbReference>
<keyword evidence="3" id="KW-1185">Reference proteome</keyword>
<reference evidence="2 4" key="1">
    <citation type="journal article" date="2020" name="Stud. Mycol.">
        <title>101 Dothideomycetes genomes: a test case for predicting lifestyles and emergence of pathogens.</title>
        <authorList>
            <person name="Haridas S."/>
            <person name="Albert R."/>
            <person name="Binder M."/>
            <person name="Bloem J."/>
            <person name="Labutti K."/>
            <person name="Salamov A."/>
            <person name="Andreopoulos B."/>
            <person name="Baker S."/>
            <person name="Barry K."/>
            <person name="Bills G."/>
            <person name="Bluhm B."/>
            <person name="Cannon C."/>
            <person name="Castanera R."/>
            <person name="Culley D."/>
            <person name="Daum C."/>
            <person name="Ezra D."/>
            <person name="Gonzalez J."/>
            <person name="Henrissat B."/>
            <person name="Kuo A."/>
            <person name="Liang C."/>
            <person name="Lipzen A."/>
            <person name="Lutzoni F."/>
            <person name="Magnuson J."/>
            <person name="Mondo S."/>
            <person name="Nolan M."/>
            <person name="Ohm R."/>
            <person name="Pangilinan J."/>
            <person name="Park H.-J."/>
            <person name="Ramirez L."/>
            <person name="Alfaro M."/>
            <person name="Sun H."/>
            <person name="Tritt A."/>
            <person name="Yoshinaga Y."/>
            <person name="Zwiers L.-H."/>
            <person name="Turgeon B."/>
            <person name="Goodwin S."/>
            <person name="Spatafora J."/>
            <person name="Crous P."/>
            <person name="Grigoriev I."/>
        </authorList>
    </citation>
    <scope>NUCLEOTIDE SEQUENCE</scope>
    <source>
        <strain evidence="2 4">CBS 304.34</strain>
    </source>
</reference>
<proteinExistence type="predicted"/>
<dbReference type="PANTHER" id="PTHR24148">
    <property type="entry name" value="ANKYRIN REPEAT DOMAIN-CONTAINING PROTEIN 39 HOMOLOG-RELATED"/>
    <property type="match status" value="1"/>
</dbReference>
<dbReference type="GeneID" id="54467883"/>
<protein>
    <recommendedName>
        <fullName evidence="1">Heterokaryon incompatibility domain-containing protein</fullName>
    </recommendedName>
</protein>
<dbReference type="AlphaFoldDB" id="A0A6A6Y1R6"/>
<gene>
    <name evidence="2 4" type="ORF">BDZ99DRAFT_550666</name>
</gene>
<reference evidence="4" key="3">
    <citation type="submission" date="2025-04" db="UniProtKB">
        <authorList>
            <consortium name="RefSeq"/>
        </authorList>
    </citation>
    <scope>IDENTIFICATION</scope>
    <source>
        <strain evidence="4">CBS 304.34</strain>
    </source>
</reference>
<name>A0A6A6Y1R6_9PEZI</name>
<evidence type="ECO:0000313" key="3">
    <source>
        <dbReference type="Proteomes" id="UP000504636"/>
    </source>
</evidence>
<dbReference type="Pfam" id="PF06985">
    <property type="entry name" value="HET"/>
    <property type="match status" value="1"/>
</dbReference>
<organism evidence="2">
    <name type="scientific">Mytilinidion resinicola</name>
    <dbReference type="NCBI Taxonomy" id="574789"/>
    <lineage>
        <taxon>Eukaryota</taxon>
        <taxon>Fungi</taxon>
        <taxon>Dikarya</taxon>
        <taxon>Ascomycota</taxon>
        <taxon>Pezizomycotina</taxon>
        <taxon>Dothideomycetes</taxon>
        <taxon>Pleosporomycetidae</taxon>
        <taxon>Mytilinidiales</taxon>
        <taxon>Mytilinidiaceae</taxon>
        <taxon>Mytilinidion</taxon>
    </lineage>
</organism>
<sequence length="442" mass="51577">MSRPKEPSKFNNFYTPRNTRFYSSCPYKKLDRSRHEIRLLKAKEPLNPSTLEFELIQKVAVPRYHGKYSTVSYHSGNPHNTAKLLIDGRTFNAFRNLRDALQRLIRFWAQKFPGKELHIWADQVCINQTVYAYPLFSPEWNDIYDLLESSWWERAWVYQEFIVSRRAYFMSGLNFCVPWSELCTPLSNFMSMDIQKACKENNKAFTRDQKYYSECIRVLELEEFTRRVEMSRKAKETAEAVVNGKRLWKGSCDLSILMRHSRNCQSSEMRDKVYAFLGLTHPEYGIVPNYTSSTSIVKLLTHTARRIIEVERNLDILSDAVRLRSATYGTQLPSWVPDWTIPEDNESRLFRQTINLPPDCQASKGAPPSFRFRADDDGSDGQVLEVQAVFIDSLTAVTRDDYQSWCEFRTSKGRTIRTTSSADIGDEIWVICGVRFPFVLRK</sequence>